<reference evidence="1 2" key="1">
    <citation type="submission" date="2019-04" db="EMBL/GenBank/DDBJ databases">
        <title>An improved genome assembly and genetic linkage map for asparagus bean, Vigna unguiculata ssp. sesquipedialis.</title>
        <authorList>
            <person name="Xia Q."/>
            <person name="Zhang R."/>
            <person name="Dong Y."/>
        </authorList>
    </citation>
    <scope>NUCLEOTIDE SEQUENCE [LARGE SCALE GENOMIC DNA]</scope>
    <source>
        <tissue evidence="1">Leaf</tissue>
    </source>
</reference>
<dbReference type="AlphaFoldDB" id="A0A4D6MU47"/>
<evidence type="ECO:0000313" key="2">
    <source>
        <dbReference type="Proteomes" id="UP000501690"/>
    </source>
</evidence>
<proteinExistence type="predicted"/>
<sequence>MVLCDNQVKLVVLNPWRTSCEGGERCFGDSTLYNLFFLSVANAKFLSFKVKLVVLNPWRTSCEGGERCFGDSTLYNLFFLSVANAKFLSFKSLSVMNNVKAKMYKRISMEMVTKVREDPPEEIVENSWPAKVGYDDVSRDIVSLERVSAVERACHGQEERADNKIDNPWWYKDMKLKELSVVDKEVVETLMKFTDRLPTKGLVKVYNSVHPIIDIEGHMAQLGKKNLTLFQTLRKEKEIRARVVGSTEVPNLQESLVEVHVHGGTKRKVELPARPGRGKDVKKVRATLLWPGSSAGGKGPEAGLI</sequence>
<dbReference type="Proteomes" id="UP000501690">
    <property type="component" value="Linkage Group LG8"/>
</dbReference>
<organism evidence="1 2">
    <name type="scientific">Vigna unguiculata</name>
    <name type="common">Cowpea</name>
    <dbReference type="NCBI Taxonomy" id="3917"/>
    <lineage>
        <taxon>Eukaryota</taxon>
        <taxon>Viridiplantae</taxon>
        <taxon>Streptophyta</taxon>
        <taxon>Embryophyta</taxon>
        <taxon>Tracheophyta</taxon>
        <taxon>Spermatophyta</taxon>
        <taxon>Magnoliopsida</taxon>
        <taxon>eudicotyledons</taxon>
        <taxon>Gunneridae</taxon>
        <taxon>Pentapetalae</taxon>
        <taxon>rosids</taxon>
        <taxon>fabids</taxon>
        <taxon>Fabales</taxon>
        <taxon>Fabaceae</taxon>
        <taxon>Papilionoideae</taxon>
        <taxon>50 kb inversion clade</taxon>
        <taxon>NPAAA clade</taxon>
        <taxon>indigoferoid/millettioid clade</taxon>
        <taxon>Phaseoleae</taxon>
        <taxon>Vigna</taxon>
    </lineage>
</organism>
<evidence type="ECO:0000313" key="1">
    <source>
        <dbReference type="EMBL" id="QCE04141.1"/>
    </source>
</evidence>
<gene>
    <name evidence="1" type="ORF">DEO72_LG8g2174</name>
</gene>
<accession>A0A4D6MU47</accession>
<name>A0A4D6MU47_VIGUN</name>
<keyword evidence="2" id="KW-1185">Reference proteome</keyword>
<protein>
    <submittedName>
        <fullName evidence="1">Uncharacterized protein</fullName>
    </submittedName>
</protein>
<dbReference type="EMBL" id="CP039352">
    <property type="protein sequence ID" value="QCE04141.1"/>
    <property type="molecule type" value="Genomic_DNA"/>
</dbReference>